<proteinExistence type="predicted"/>
<keyword evidence="5" id="KW-1185">Reference proteome</keyword>
<dbReference type="PANTHER" id="PTHR31005">
    <property type="entry name" value="DUF4139 DOMAIN-CONTAINING PROTEIN"/>
    <property type="match status" value="1"/>
</dbReference>
<dbReference type="OrthoDB" id="10068793at2759"/>
<dbReference type="Pfam" id="PF13598">
    <property type="entry name" value="DUF4139"/>
    <property type="match status" value="1"/>
</dbReference>
<evidence type="ECO:0000259" key="3">
    <source>
        <dbReference type="Pfam" id="PF13600"/>
    </source>
</evidence>
<dbReference type="Pfam" id="PF13600">
    <property type="entry name" value="DUF4140"/>
    <property type="match status" value="1"/>
</dbReference>
<evidence type="ECO:0000313" key="4">
    <source>
        <dbReference type="EMBL" id="KAF8480299.1"/>
    </source>
</evidence>
<dbReference type="Proteomes" id="UP000759537">
    <property type="component" value="Unassembled WGS sequence"/>
</dbReference>
<organism evidence="4 5">
    <name type="scientific">Russula ochroleuca</name>
    <dbReference type="NCBI Taxonomy" id="152965"/>
    <lineage>
        <taxon>Eukaryota</taxon>
        <taxon>Fungi</taxon>
        <taxon>Dikarya</taxon>
        <taxon>Basidiomycota</taxon>
        <taxon>Agaricomycotina</taxon>
        <taxon>Agaricomycetes</taxon>
        <taxon>Russulales</taxon>
        <taxon>Russulaceae</taxon>
        <taxon>Russula</taxon>
    </lineage>
</organism>
<dbReference type="InterPro" id="IPR011935">
    <property type="entry name" value="CHP02231"/>
</dbReference>
<evidence type="ECO:0000256" key="1">
    <source>
        <dbReference type="SAM" id="MobiDB-lite"/>
    </source>
</evidence>
<feature type="region of interest" description="Disordered" evidence="1">
    <location>
        <begin position="298"/>
        <end position="375"/>
    </location>
</feature>
<protein>
    <recommendedName>
        <fullName evidence="6">Mucoidy inhibitor A</fullName>
    </recommendedName>
</protein>
<reference evidence="4" key="2">
    <citation type="journal article" date="2020" name="Nat. Commun.">
        <title>Large-scale genome sequencing of mycorrhizal fungi provides insights into the early evolution of symbiotic traits.</title>
        <authorList>
            <person name="Miyauchi S."/>
            <person name="Kiss E."/>
            <person name="Kuo A."/>
            <person name="Drula E."/>
            <person name="Kohler A."/>
            <person name="Sanchez-Garcia M."/>
            <person name="Morin E."/>
            <person name="Andreopoulos B."/>
            <person name="Barry K.W."/>
            <person name="Bonito G."/>
            <person name="Buee M."/>
            <person name="Carver A."/>
            <person name="Chen C."/>
            <person name="Cichocki N."/>
            <person name="Clum A."/>
            <person name="Culley D."/>
            <person name="Crous P.W."/>
            <person name="Fauchery L."/>
            <person name="Girlanda M."/>
            <person name="Hayes R.D."/>
            <person name="Keri Z."/>
            <person name="LaButti K."/>
            <person name="Lipzen A."/>
            <person name="Lombard V."/>
            <person name="Magnuson J."/>
            <person name="Maillard F."/>
            <person name="Murat C."/>
            <person name="Nolan M."/>
            <person name="Ohm R.A."/>
            <person name="Pangilinan J."/>
            <person name="Pereira M.F."/>
            <person name="Perotto S."/>
            <person name="Peter M."/>
            <person name="Pfister S."/>
            <person name="Riley R."/>
            <person name="Sitrit Y."/>
            <person name="Stielow J.B."/>
            <person name="Szollosi G."/>
            <person name="Zifcakova L."/>
            <person name="Stursova M."/>
            <person name="Spatafora J.W."/>
            <person name="Tedersoo L."/>
            <person name="Vaario L.M."/>
            <person name="Yamada A."/>
            <person name="Yan M."/>
            <person name="Wang P."/>
            <person name="Xu J."/>
            <person name="Bruns T."/>
            <person name="Baldrian P."/>
            <person name="Vilgalys R."/>
            <person name="Dunand C."/>
            <person name="Henrissat B."/>
            <person name="Grigoriev I.V."/>
            <person name="Hibbett D."/>
            <person name="Nagy L.G."/>
            <person name="Martin F.M."/>
        </authorList>
    </citation>
    <scope>NUCLEOTIDE SEQUENCE</scope>
    <source>
        <strain evidence="4">Prilba</strain>
    </source>
</reference>
<sequence length="673" mass="72790">MTSIIRLDAYEHPINSVTVFKSNKAEVARVFKVSLEEGQNKIQIRHLSGSIDTESARVTGLGDAQLFDVVCSIGPIIEEVDTESTDEVVRKLTARRDLLDENTDRFFNISGIMMTHARSLTGNSMGPQQAETFFESLWSRSCAMASARTDLEEESLQLSRQIEALSSTEKKKKGRTNGEVSVVIMAKKATDIELELTYLVRNATWSAAYELHATTEAGIPAPSVSLHYRARVTQSTGEDWTDVKLTLSTADMDLPNKTIPILSPTKIRPPIPGPLFDFRAGGYAQTQKLPQPIAYGQTSVPPAPRTQSIQSSNTGLGVGGNVQTPKSQPIAVGQTSFPPAQPTQSPNTGIGASSTPAGLTSVKKAQPTPPPPQSGLMRDLYRAITQSSAIPTDEWQEIKLDAPVSAQVLSTANGKPMSVVHESPLALTYHVDGASGVPSDGVPHQVCIAVLPFEAKIQHVTVPKERQEAYLEATVKNTSDYRLLPGTVHAFVDDSFVSKISIDGDVAPGNVFSCTLGADPATRIRYVRMAKRADDAGAVGEQRRAFTDQWAATTYRSRTTVTNQHPFALRELVIRDGVPVSENEKCVSVVLRCPAGLAELEQGEECEVGAKDGGRGGEGKKQSVRWSKVVDGKGGKKEGLFEWVVEVGAGEELTIDTEWDVKAPISLKWIEST</sequence>
<evidence type="ECO:0000259" key="2">
    <source>
        <dbReference type="Pfam" id="PF13598"/>
    </source>
</evidence>
<name>A0A9P5T925_9AGAM</name>
<gene>
    <name evidence="4" type="ORF">DFH94DRAFT_830999</name>
</gene>
<accession>A0A9P5T925</accession>
<feature type="domain" description="DUF4140" evidence="3">
    <location>
        <begin position="17"/>
        <end position="104"/>
    </location>
</feature>
<dbReference type="NCBIfam" id="TIGR02231">
    <property type="entry name" value="mucoidy inhibitor MuiA family protein"/>
    <property type="match status" value="2"/>
</dbReference>
<feature type="compositionally biased region" description="Polar residues" evidence="1">
    <location>
        <begin position="298"/>
        <end position="358"/>
    </location>
</feature>
<dbReference type="EMBL" id="WHVB01000008">
    <property type="protein sequence ID" value="KAF8480299.1"/>
    <property type="molecule type" value="Genomic_DNA"/>
</dbReference>
<evidence type="ECO:0008006" key="6">
    <source>
        <dbReference type="Google" id="ProtNLM"/>
    </source>
</evidence>
<reference evidence="4" key="1">
    <citation type="submission" date="2019-10" db="EMBL/GenBank/DDBJ databases">
        <authorList>
            <consortium name="DOE Joint Genome Institute"/>
            <person name="Kuo A."/>
            <person name="Miyauchi S."/>
            <person name="Kiss E."/>
            <person name="Drula E."/>
            <person name="Kohler A."/>
            <person name="Sanchez-Garcia M."/>
            <person name="Andreopoulos B."/>
            <person name="Barry K.W."/>
            <person name="Bonito G."/>
            <person name="Buee M."/>
            <person name="Carver A."/>
            <person name="Chen C."/>
            <person name="Cichocki N."/>
            <person name="Clum A."/>
            <person name="Culley D."/>
            <person name="Crous P.W."/>
            <person name="Fauchery L."/>
            <person name="Girlanda M."/>
            <person name="Hayes R."/>
            <person name="Keri Z."/>
            <person name="LaButti K."/>
            <person name="Lipzen A."/>
            <person name="Lombard V."/>
            <person name="Magnuson J."/>
            <person name="Maillard F."/>
            <person name="Morin E."/>
            <person name="Murat C."/>
            <person name="Nolan M."/>
            <person name="Ohm R."/>
            <person name="Pangilinan J."/>
            <person name="Pereira M."/>
            <person name="Perotto S."/>
            <person name="Peter M."/>
            <person name="Riley R."/>
            <person name="Sitrit Y."/>
            <person name="Stielow B."/>
            <person name="Szollosi G."/>
            <person name="Zifcakova L."/>
            <person name="Stursova M."/>
            <person name="Spatafora J.W."/>
            <person name="Tedersoo L."/>
            <person name="Vaario L.-M."/>
            <person name="Yamada A."/>
            <person name="Yan M."/>
            <person name="Wang P."/>
            <person name="Xu J."/>
            <person name="Bruns T."/>
            <person name="Baldrian P."/>
            <person name="Vilgalys R."/>
            <person name="Henrissat B."/>
            <person name="Grigoriev I.V."/>
            <person name="Hibbett D."/>
            <person name="Nagy L.G."/>
            <person name="Martin F.M."/>
        </authorList>
    </citation>
    <scope>NUCLEOTIDE SEQUENCE</scope>
    <source>
        <strain evidence="4">Prilba</strain>
    </source>
</reference>
<dbReference type="InterPro" id="IPR037291">
    <property type="entry name" value="DUF4139"/>
</dbReference>
<comment type="caution">
    <text evidence="4">The sequence shown here is derived from an EMBL/GenBank/DDBJ whole genome shotgun (WGS) entry which is preliminary data.</text>
</comment>
<dbReference type="AlphaFoldDB" id="A0A9P5T925"/>
<evidence type="ECO:0000313" key="5">
    <source>
        <dbReference type="Proteomes" id="UP000759537"/>
    </source>
</evidence>
<dbReference type="InterPro" id="IPR025554">
    <property type="entry name" value="DUF4140"/>
</dbReference>
<dbReference type="PANTHER" id="PTHR31005:SF8">
    <property type="entry name" value="DUF4139 DOMAIN-CONTAINING PROTEIN"/>
    <property type="match status" value="1"/>
</dbReference>
<feature type="domain" description="DUF4139" evidence="2">
    <location>
        <begin position="194"/>
        <end position="664"/>
    </location>
</feature>